<sequence length="355" mass="41528">MKKKLNITLSILLPVQIVLIELLKTNPVWIEHFYSKGLYPYVSQSLRVLLGWIPFSIGDFLYALLILGLMRWIYIRIKTKFKAPKQWIFSALATLSIIYGCFNLFWGYNYYRLPLHISLEIKTDYSPEELVTYTTYLIKESNRLHKEITQNDTLQVKFPFTKLEVDEMTIKGYENISKEFPELTYTQRSLKPSLFSIPLTYMGFNGYLNPLTNEAQYNRQIPLFKLPSTTSHEIGHQLGYAKENEANYMACLTTMNHPDIYMRYAGYTFALQYSLGEVLKTQPCVGQNLVGTINTGILKDYREVRLFWEDHNNPLEPFFKLFYGNYLKANNQPQGIKSYSYVVALLVNQHQKNLK</sequence>
<keyword evidence="1" id="KW-0472">Membrane</keyword>
<evidence type="ECO:0000313" key="3">
    <source>
        <dbReference type="Proteomes" id="UP000249542"/>
    </source>
</evidence>
<feature type="transmembrane region" description="Helical" evidence="1">
    <location>
        <begin position="49"/>
        <end position="75"/>
    </location>
</feature>
<feature type="transmembrane region" description="Helical" evidence="1">
    <location>
        <begin position="87"/>
        <end position="108"/>
    </location>
</feature>
<dbReference type="Proteomes" id="UP000249542">
    <property type="component" value="Unassembled WGS sequence"/>
</dbReference>
<dbReference type="InterPro" id="IPR024294">
    <property type="entry name" value="DUF3810"/>
</dbReference>
<proteinExistence type="predicted"/>
<protein>
    <submittedName>
        <fullName evidence="2">Uncharacterized protein DUF3810</fullName>
    </submittedName>
</protein>
<accession>A0A2W7IPC9</accession>
<keyword evidence="1" id="KW-0812">Transmembrane</keyword>
<evidence type="ECO:0000256" key="1">
    <source>
        <dbReference type="SAM" id="Phobius"/>
    </source>
</evidence>
<reference evidence="2 3" key="1">
    <citation type="submission" date="2018-06" db="EMBL/GenBank/DDBJ databases">
        <title>Genomic Encyclopedia of Archaeal and Bacterial Type Strains, Phase II (KMG-II): from individual species to whole genera.</title>
        <authorList>
            <person name="Goeker M."/>
        </authorList>
    </citation>
    <scope>NUCLEOTIDE SEQUENCE [LARGE SCALE GENOMIC DNA]</scope>
    <source>
        <strain evidence="2 3">DSM 15361</strain>
    </source>
</reference>
<keyword evidence="1" id="KW-1133">Transmembrane helix</keyword>
<keyword evidence="3" id="KW-1185">Reference proteome</keyword>
<gene>
    <name evidence="2" type="ORF">LX95_01566</name>
</gene>
<organism evidence="2 3">
    <name type="scientific">Mesonia algae</name>
    <dbReference type="NCBI Taxonomy" id="213248"/>
    <lineage>
        <taxon>Bacteria</taxon>
        <taxon>Pseudomonadati</taxon>
        <taxon>Bacteroidota</taxon>
        <taxon>Flavobacteriia</taxon>
        <taxon>Flavobacteriales</taxon>
        <taxon>Flavobacteriaceae</taxon>
        <taxon>Mesonia</taxon>
    </lineage>
</organism>
<dbReference type="RefSeq" id="WP_111540886.1">
    <property type="nucleotide sequence ID" value="NZ_QKYV01000004.1"/>
</dbReference>
<evidence type="ECO:0000313" key="2">
    <source>
        <dbReference type="EMBL" id="PZW40503.1"/>
    </source>
</evidence>
<comment type="caution">
    <text evidence="2">The sequence shown here is derived from an EMBL/GenBank/DDBJ whole genome shotgun (WGS) entry which is preliminary data.</text>
</comment>
<dbReference type="AlphaFoldDB" id="A0A2W7IPC9"/>
<name>A0A2W7IPC9_9FLAO</name>
<dbReference type="EMBL" id="QKYV01000004">
    <property type="protein sequence ID" value="PZW40503.1"/>
    <property type="molecule type" value="Genomic_DNA"/>
</dbReference>
<dbReference type="Pfam" id="PF12725">
    <property type="entry name" value="DUF3810"/>
    <property type="match status" value="1"/>
</dbReference>